<evidence type="ECO:0000313" key="3">
    <source>
        <dbReference type="Proteomes" id="UP000306790"/>
    </source>
</evidence>
<reference evidence="2 3" key="1">
    <citation type="submission" date="2018-05" db="EMBL/GenBank/DDBJ databases">
        <title>Isolation and genomic analyses of lactose-positive bacteria from faecal samples of preterm neonates.</title>
        <authorList>
            <person name="Chen Y."/>
            <person name="Brook T.C."/>
            <person name="O'Neill I."/>
            <person name="Soe C.Z."/>
            <person name="Hall L.J."/>
            <person name="Hoyles L."/>
        </authorList>
    </citation>
    <scope>NUCLEOTIDE SEQUENCE [LARGE SCALE GENOMIC DNA]</scope>
    <source>
        <strain evidence="2 3">P080C CL</strain>
    </source>
</reference>
<keyword evidence="1" id="KW-0812">Transmembrane</keyword>
<sequence length="74" mass="8290">MLLFSASFFTLAPDSRRLARERRNGKQRLKASLVEAFFIHVILHAAFALAAFVYLSHVPMYASEDLLSCSLDAS</sequence>
<evidence type="ECO:0000256" key="1">
    <source>
        <dbReference type="SAM" id="Phobius"/>
    </source>
</evidence>
<feature type="transmembrane region" description="Helical" evidence="1">
    <location>
        <begin position="33"/>
        <end position="55"/>
    </location>
</feature>
<evidence type="ECO:0000313" key="2">
    <source>
        <dbReference type="EMBL" id="THE35389.1"/>
    </source>
</evidence>
<dbReference type="EMBL" id="QFVP01000013">
    <property type="protein sequence ID" value="THE35389.1"/>
    <property type="molecule type" value="Genomic_DNA"/>
</dbReference>
<organism evidence="2 3">
    <name type="scientific">Citrobacter murliniae</name>
    <dbReference type="NCBI Taxonomy" id="67829"/>
    <lineage>
        <taxon>Bacteria</taxon>
        <taxon>Pseudomonadati</taxon>
        <taxon>Pseudomonadota</taxon>
        <taxon>Gammaproteobacteria</taxon>
        <taxon>Enterobacterales</taxon>
        <taxon>Enterobacteriaceae</taxon>
        <taxon>Citrobacter</taxon>
        <taxon>Citrobacter freundii complex</taxon>
    </lineage>
</organism>
<protein>
    <submittedName>
        <fullName evidence="2">Uncharacterized protein</fullName>
    </submittedName>
</protein>
<dbReference type="Proteomes" id="UP000306790">
    <property type="component" value="Unassembled WGS sequence"/>
</dbReference>
<keyword evidence="1" id="KW-0472">Membrane</keyword>
<keyword evidence="1" id="KW-1133">Transmembrane helix</keyword>
<comment type="caution">
    <text evidence="2">The sequence shown here is derived from an EMBL/GenBank/DDBJ whole genome shotgun (WGS) entry which is preliminary data.</text>
</comment>
<name>A0ABY2PSE6_9ENTR</name>
<gene>
    <name evidence="2" type="ORF">DJ535_19150</name>
</gene>
<accession>A0ABY2PSE6</accession>
<keyword evidence="3" id="KW-1185">Reference proteome</keyword>
<proteinExistence type="predicted"/>